<dbReference type="AlphaFoldDB" id="A0A822YEA2"/>
<evidence type="ECO:0000313" key="1">
    <source>
        <dbReference type="EMBL" id="DAD32504.1"/>
    </source>
</evidence>
<name>A0A822YEA2_NELNU</name>
<proteinExistence type="predicted"/>
<organism evidence="1 2">
    <name type="scientific">Nelumbo nucifera</name>
    <name type="common">Sacred lotus</name>
    <dbReference type="NCBI Taxonomy" id="4432"/>
    <lineage>
        <taxon>Eukaryota</taxon>
        <taxon>Viridiplantae</taxon>
        <taxon>Streptophyta</taxon>
        <taxon>Embryophyta</taxon>
        <taxon>Tracheophyta</taxon>
        <taxon>Spermatophyta</taxon>
        <taxon>Magnoliopsida</taxon>
        <taxon>Proteales</taxon>
        <taxon>Nelumbonaceae</taxon>
        <taxon>Nelumbo</taxon>
    </lineage>
</organism>
<sequence>MASFRLALETCGLTNLGYWEPGFTWSNNRQGDQNVVGRLDRAVYNLIWNSLFPKAKVFHEAAMELNHCTIILTL</sequence>
<reference evidence="1 2" key="1">
    <citation type="journal article" date="2020" name="Mol. Biol. Evol.">
        <title>Distinct Expression and Methylation Patterns for Genes with Different Fates following a Single Whole-Genome Duplication in Flowering Plants.</title>
        <authorList>
            <person name="Shi T."/>
            <person name="Rahmani R.S."/>
            <person name="Gugger P.F."/>
            <person name="Wang M."/>
            <person name="Li H."/>
            <person name="Zhang Y."/>
            <person name="Li Z."/>
            <person name="Wang Q."/>
            <person name="Van de Peer Y."/>
            <person name="Marchal K."/>
            <person name="Chen J."/>
        </authorList>
    </citation>
    <scope>NUCLEOTIDE SEQUENCE [LARGE SCALE GENOMIC DNA]</scope>
    <source>
        <tissue evidence="1">Leaf</tissue>
    </source>
</reference>
<dbReference type="SUPFAM" id="SSF56219">
    <property type="entry name" value="DNase I-like"/>
    <property type="match status" value="1"/>
</dbReference>
<keyword evidence="2" id="KW-1185">Reference proteome</keyword>
<comment type="caution">
    <text evidence="1">The sequence shown here is derived from an EMBL/GenBank/DDBJ whole genome shotgun (WGS) entry which is preliminary data.</text>
</comment>
<dbReference type="InterPro" id="IPR036691">
    <property type="entry name" value="Endo/exonu/phosph_ase_sf"/>
</dbReference>
<accession>A0A822YEA2</accession>
<dbReference type="Proteomes" id="UP000607653">
    <property type="component" value="Unassembled WGS sequence"/>
</dbReference>
<dbReference type="PANTHER" id="PTHR33710:SF77">
    <property type="entry name" value="DNASE I-LIKE SUPERFAMILY PROTEIN"/>
    <property type="match status" value="1"/>
</dbReference>
<evidence type="ECO:0000313" key="2">
    <source>
        <dbReference type="Proteomes" id="UP000607653"/>
    </source>
</evidence>
<dbReference type="EMBL" id="DUZY01000003">
    <property type="protein sequence ID" value="DAD32504.1"/>
    <property type="molecule type" value="Genomic_DNA"/>
</dbReference>
<gene>
    <name evidence="1" type="ORF">HUJ06_011355</name>
</gene>
<protein>
    <submittedName>
        <fullName evidence="1">Uncharacterized protein</fullName>
    </submittedName>
</protein>
<dbReference type="PANTHER" id="PTHR33710">
    <property type="entry name" value="BNAC02G09200D PROTEIN"/>
    <property type="match status" value="1"/>
</dbReference>